<dbReference type="EMBL" id="BAAACG010000008">
    <property type="protein sequence ID" value="GAA0738036.1"/>
    <property type="molecule type" value="Genomic_DNA"/>
</dbReference>
<keyword evidence="3" id="KW-0597">Phosphoprotein</keyword>
<dbReference type="EC" id="2.7.13.3" evidence="2"/>
<evidence type="ECO:0000313" key="9">
    <source>
        <dbReference type="Proteomes" id="UP001501510"/>
    </source>
</evidence>
<dbReference type="SUPFAM" id="SSF47384">
    <property type="entry name" value="Homodimeric domain of signal transducing histidine kinase"/>
    <property type="match status" value="1"/>
</dbReference>
<sequence length="397" mass="45850">MVKTSKINKTCCEDFFDKLDIPLIMVKEDYMVFTNNAAIDIIGINGKLEYKYMSKYWKNYKEINEEKYLYNSKKDKVELKNQIIEIGNNKKIKTNISLFNVGMLEEKYLCITIKNPTVSTEDFNKLKEDNKKIKNRDKRRTEFFANLSHDFRTPINVIYTAIQVMDIGVKNRNINAIKKYTKIMKQNCYRLLRLINNLIDATKIDAGYYDLNLENNDIVSLIEDIVTSVSGYVRHNDMDIIFDTDVEEKILACDKDLIERAFLNLVSNAIKYKKKGQGEIFVNICTTKEMVSISVKDKGMGIPKEKQKIIFERFVQASASLDKNSNSSGIGLSLVKSIADMHEGTVDLRSEEGIGSEFTIKLPIKLVENEKNKKNEMNVKSKKEKINIEFSDVYTIK</sequence>
<keyword evidence="4" id="KW-0808">Transferase</keyword>
<comment type="caution">
    <text evidence="8">The sequence shown here is derived from an EMBL/GenBank/DDBJ whole genome shotgun (WGS) entry which is preliminary data.</text>
</comment>
<reference evidence="8 9" key="1">
    <citation type="journal article" date="2019" name="Int. J. Syst. Evol. Microbiol.">
        <title>The Global Catalogue of Microorganisms (GCM) 10K type strain sequencing project: providing services to taxonomists for standard genome sequencing and annotation.</title>
        <authorList>
            <consortium name="The Broad Institute Genomics Platform"/>
            <consortium name="The Broad Institute Genome Sequencing Center for Infectious Disease"/>
            <person name="Wu L."/>
            <person name="Ma J."/>
        </authorList>
    </citation>
    <scope>NUCLEOTIDE SEQUENCE [LARGE SCALE GENOMIC DNA]</scope>
    <source>
        <strain evidence="8 9">JCM 1407</strain>
    </source>
</reference>
<dbReference type="PROSITE" id="PS50109">
    <property type="entry name" value="HIS_KIN"/>
    <property type="match status" value="1"/>
</dbReference>
<evidence type="ECO:0000256" key="3">
    <source>
        <dbReference type="ARBA" id="ARBA00022553"/>
    </source>
</evidence>
<dbReference type="SMART" id="SM00388">
    <property type="entry name" value="HisKA"/>
    <property type="match status" value="1"/>
</dbReference>
<dbReference type="InterPro" id="IPR004358">
    <property type="entry name" value="Sig_transdc_His_kin-like_C"/>
</dbReference>
<evidence type="ECO:0000256" key="2">
    <source>
        <dbReference type="ARBA" id="ARBA00012438"/>
    </source>
</evidence>
<keyword evidence="6" id="KW-0902">Two-component regulatory system</keyword>
<keyword evidence="9" id="KW-1185">Reference proteome</keyword>
<dbReference type="RefSeq" id="WP_343760425.1">
    <property type="nucleotide sequence ID" value="NZ_BAAACG010000008.1"/>
</dbReference>
<dbReference type="InterPro" id="IPR050736">
    <property type="entry name" value="Sensor_HK_Regulatory"/>
</dbReference>
<dbReference type="Pfam" id="PF02518">
    <property type="entry name" value="HATPase_c"/>
    <property type="match status" value="1"/>
</dbReference>
<evidence type="ECO:0000256" key="4">
    <source>
        <dbReference type="ARBA" id="ARBA00022679"/>
    </source>
</evidence>
<name>A0ABN1JFP9_9CLOT</name>
<dbReference type="InterPro" id="IPR003661">
    <property type="entry name" value="HisK_dim/P_dom"/>
</dbReference>
<dbReference type="Gene3D" id="1.10.287.130">
    <property type="match status" value="1"/>
</dbReference>
<dbReference type="PRINTS" id="PR00344">
    <property type="entry name" value="BCTRLSENSOR"/>
</dbReference>
<keyword evidence="5 8" id="KW-0418">Kinase</keyword>
<dbReference type="Proteomes" id="UP001501510">
    <property type="component" value="Unassembled WGS sequence"/>
</dbReference>
<comment type="catalytic activity">
    <reaction evidence="1">
        <text>ATP + protein L-histidine = ADP + protein N-phospho-L-histidine.</text>
        <dbReference type="EC" id="2.7.13.3"/>
    </reaction>
</comment>
<dbReference type="SMART" id="SM00387">
    <property type="entry name" value="HATPase_c"/>
    <property type="match status" value="1"/>
</dbReference>
<dbReference type="PANTHER" id="PTHR43711">
    <property type="entry name" value="TWO-COMPONENT HISTIDINE KINASE"/>
    <property type="match status" value="1"/>
</dbReference>
<protein>
    <recommendedName>
        <fullName evidence="2">histidine kinase</fullName>
        <ecNumber evidence="2">2.7.13.3</ecNumber>
    </recommendedName>
</protein>
<dbReference type="GO" id="GO:0016301">
    <property type="term" value="F:kinase activity"/>
    <property type="evidence" value="ECO:0007669"/>
    <property type="project" value="UniProtKB-KW"/>
</dbReference>
<dbReference type="PANTHER" id="PTHR43711:SF26">
    <property type="entry name" value="SENSOR HISTIDINE KINASE RCSC"/>
    <property type="match status" value="1"/>
</dbReference>
<evidence type="ECO:0000256" key="6">
    <source>
        <dbReference type="ARBA" id="ARBA00023012"/>
    </source>
</evidence>
<evidence type="ECO:0000259" key="7">
    <source>
        <dbReference type="PROSITE" id="PS50109"/>
    </source>
</evidence>
<dbReference type="InterPro" id="IPR036097">
    <property type="entry name" value="HisK_dim/P_sf"/>
</dbReference>
<dbReference type="InterPro" id="IPR036890">
    <property type="entry name" value="HATPase_C_sf"/>
</dbReference>
<dbReference type="Pfam" id="PF00512">
    <property type="entry name" value="HisKA"/>
    <property type="match status" value="1"/>
</dbReference>
<proteinExistence type="predicted"/>
<organism evidence="8 9">
    <name type="scientific">Clostridium oceanicum</name>
    <dbReference type="NCBI Taxonomy" id="1543"/>
    <lineage>
        <taxon>Bacteria</taxon>
        <taxon>Bacillati</taxon>
        <taxon>Bacillota</taxon>
        <taxon>Clostridia</taxon>
        <taxon>Eubacteriales</taxon>
        <taxon>Clostridiaceae</taxon>
        <taxon>Clostridium</taxon>
    </lineage>
</organism>
<dbReference type="InterPro" id="IPR005467">
    <property type="entry name" value="His_kinase_dom"/>
</dbReference>
<dbReference type="InterPro" id="IPR003594">
    <property type="entry name" value="HATPase_dom"/>
</dbReference>
<evidence type="ECO:0000256" key="1">
    <source>
        <dbReference type="ARBA" id="ARBA00000085"/>
    </source>
</evidence>
<feature type="domain" description="Histidine kinase" evidence="7">
    <location>
        <begin position="146"/>
        <end position="366"/>
    </location>
</feature>
<dbReference type="CDD" id="cd00075">
    <property type="entry name" value="HATPase"/>
    <property type="match status" value="1"/>
</dbReference>
<dbReference type="SUPFAM" id="SSF55874">
    <property type="entry name" value="ATPase domain of HSP90 chaperone/DNA topoisomerase II/histidine kinase"/>
    <property type="match status" value="1"/>
</dbReference>
<dbReference type="CDD" id="cd00082">
    <property type="entry name" value="HisKA"/>
    <property type="match status" value="1"/>
</dbReference>
<accession>A0ABN1JFP9</accession>
<dbReference type="Gene3D" id="3.30.565.10">
    <property type="entry name" value="Histidine kinase-like ATPase, C-terminal domain"/>
    <property type="match status" value="1"/>
</dbReference>
<evidence type="ECO:0000256" key="5">
    <source>
        <dbReference type="ARBA" id="ARBA00022777"/>
    </source>
</evidence>
<gene>
    <name evidence="8" type="ORF">GCM10008906_14940</name>
</gene>
<evidence type="ECO:0000313" key="8">
    <source>
        <dbReference type="EMBL" id="GAA0738036.1"/>
    </source>
</evidence>